<gene>
    <name evidence="2" type="ORF">QWZ14_23970</name>
</gene>
<sequence length="46" mass="4814">MAKGQKRSGREAKKPKSDKKPGVTTVSPFDRSLPPAKKAPPKPAGG</sequence>
<reference evidence="3" key="1">
    <citation type="journal article" date="2019" name="Int. J. Syst. Evol. Microbiol.">
        <title>The Global Catalogue of Microorganisms (GCM) 10K type strain sequencing project: providing services to taxonomists for standard genome sequencing and annotation.</title>
        <authorList>
            <consortium name="The Broad Institute Genomics Platform"/>
            <consortium name="The Broad Institute Genome Sequencing Center for Infectious Disease"/>
            <person name="Wu L."/>
            <person name="Ma J."/>
        </authorList>
    </citation>
    <scope>NUCLEOTIDE SEQUENCE [LARGE SCALE GENOMIC DNA]</scope>
    <source>
        <strain evidence="3">CECT 7131</strain>
    </source>
</reference>
<dbReference type="Proteomes" id="UP001529369">
    <property type="component" value="Unassembled WGS sequence"/>
</dbReference>
<evidence type="ECO:0000313" key="3">
    <source>
        <dbReference type="Proteomes" id="UP001529369"/>
    </source>
</evidence>
<evidence type="ECO:0000256" key="1">
    <source>
        <dbReference type="SAM" id="MobiDB-lite"/>
    </source>
</evidence>
<comment type="caution">
    <text evidence="2">The sequence shown here is derived from an EMBL/GenBank/DDBJ whole genome shotgun (WGS) entry which is preliminary data.</text>
</comment>
<dbReference type="RefSeq" id="WP_290319481.1">
    <property type="nucleotide sequence ID" value="NZ_JAUFPN010000193.1"/>
</dbReference>
<name>A0ABT8ADN0_9PROT</name>
<feature type="compositionally biased region" description="Pro residues" evidence="1">
    <location>
        <begin position="37"/>
        <end position="46"/>
    </location>
</feature>
<dbReference type="EMBL" id="JAUFPN010000193">
    <property type="protein sequence ID" value="MDN3567449.1"/>
    <property type="molecule type" value="Genomic_DNA"/>
</dbReference>
<proteinExistence type="predicted"/>
<keyword evidence="3" id="KW-1185">Reference proteome</keyword>
<protein>
    <submittedName>
        <fullName evidence="2">Uncharacterized protein</fullName>
    </submittedName>
</protein>
<organism evidence="2 3">
    <name type="scientific">Paeniroseomonas aquatica</name>
    <dbReference type="NCBI Taxonomy" id="373043"/>
    <lineage>
        <taxon>Bacteria</taxon>
        <taxon>Pseudomonadati</taxon>
        <taxon>Pseudomonadota</taxon>
        <taxon>Alphaproteobacteria</taxon>
        <taxon>Acetobacterales</taxon>
        <taxon>Acetobacteraceae</taxon>
        <taxon>Paeniroseomonas</taxon>
    </lineage>
</organism>
<feature type="compositionally biased region" description="Basic and acidic residues" evidence="1">
    <location>
        <begin position="8"/>
        <end position="21"/>
    </location>
</feature>
<accession>A0ABT8ADN0</accession>
<feature type="region of interest" description="Disordered" evidence="1">
    <location>
        <begin position="1"/>
        <end position="46"/>
    </location>
</feature>
<evidence type="ECO:0000313" key="2">
    <source>
        <dbReference type="EMBL" id="MDN3567449.1"/>
    </source>
</evidence>